<feature type="domain" description="N-acetyltransferase" evidence="1">
    <location>
        <begin position="11"/>
        <end position="177"/>
    </location>
</feature>
<dbReference type="SUPFAM" id="SSF55729">
    <property type="entry name" value="Acyl-CoA N-acyltransferases (Nat)"/>
    <property type="match status" value="1"/>
</dbReference>
<reference evidence="2 3" key="1">
    <citation type="journal article" date="2019" name="Nat. Ecol. Evol.">
        <title>Megaphylogeny resolves global patterns of mushroom evolution.</title>
        <authorList>
            <person name="Varga T."/>
            <person name="Krizsan K."/>
            <person name="Foldi C."/>
            <person name="Dima B."/>
            <person name="Sanchez-Garcia M."/>
            <person name="Sanchez-Ramirez S."/>
            <person name="Szollosi G.J."/>
            <person name="Szarkandi J.G."/>
            <person name="Papp V."/>
            <person name="Albert L."/>
            <person name="Andreopoulos W."/>
            <person name="Angelini C."/>
            <person name="Antonin V."/>
            <person name="Barry K.W."/>
            <person name="Bougher N.L."/>
            <person name="Buchanan P."/>
            <person name="Buyck B."/>
            <person name="Bense V."/>
            <person name="Catcheside P."/>
            <person name="Chovatia M."/>
            <person name="Cooper J."/>
            <person name="Damon W."/>
            <person name="Desjardin D."/>
            <person name="Finy P."/>
            <person name="Geml J."/>
            <person name="Haridas S."/>
            <person name="Hughes K."/>
            <person name="Justo A."/>
            <person name="Karasinski D."/>
            <person name="Kautmanova I."/>
            <person name="Kiss B."/>
            <person name="Kocsube S."/>
            <person name="Kotiranta H."/>
            <person name="LaButti K.M."/>
            <person name="Lechner B.E."/>
            <person name="Liimatainen K."/>
            <person name="Lipzen A."/>
            <person name="Lukacs Z."/>
            <person name="Mihaltcheva S."/>
            <person name="Morgado L.N."/>
            <person name="Niskanen T."/>
            <person name="Noordeloos M.E."/>
            <person name="Ohm R.A."/>
            <person name="Ortiz-Santana B."/>
            <person name="Ovrebo C."/>
            <person name="Racz N."/>
            <person name="Riley R."/>
            <person name="Savchenko A."/>
            <person name="Shiryaev A."/>
            <person name="Soop K."/>
            <person name="Spirin V."/>
            <person name="Szebenyi C."/>
            <person name="Tomsovsky M."/>
            <person name="Tulloss R.E."/>
            <person name="Uehling J."/>
            <person name="Grigoriev I.V."/>
            <person name="Vagvolgyi C."/>
            <person name="Papp T."/>
            <person name="Martin F.M."/>
            <person name="Miettinen O."/>
            <person name="Hibbett D.S."/>
            <person name="Nagy L.G."/>
        </authorList>
    </citation>
    <scope>NUCLEOTIDE SEQUENCE [LARGE SCALE GENOMIC DNA]</scope>
    <source>
        <strain evidence="2 3">OMC1185</strain>
    </source>
</reference>
<evidence type="ECO:0000313" key="3">
    <source>
        <dbReference type="Proteomes" id="UP000305948"/>
    </source>
</evidence>
<dbReference type="OrthoDB" id="61113at2759"/>
<protein>
    <recommendedName>
        <fullName evidence="1">N-acetyltransferase domain-containing protein</fullName>
    </recommendedName>
</protein>
<proteinExistence type="predicted"/>
<name>A0A5C3N1H7_9AGAM</name>
<dbReference type="Proteomes" id="UP000305948">
    <property type="component" value="Unassembled WGS sequence"/>
</dbReference>
<keyword evidence="3" id="KW-1185">Reference proteome</keyword>
<dbReference type="STRING" id="5364.A0A5C3N1H7"/>
<dbReference type="AlphaFoldDB" id="A0A5C3N1H7"/>
<gene>
    <name evidence="2" type="ORF">OE88DRAFT_1735760</name>
</gene>
<evidence type="ECO:0000259" key="1">
    <source>
        <dbReference type="PROSITE" id="PS51186"/>
    </source>
</evidence>
<evidence type="ECO:0000313" key="2">
    <source>
        <dbReference type="EMBL" id="TFK51043.1"/>
    </source>
</evidence>
<dbReference type="PANTHER" id="PTHR42791:SF1">
    <property type="entry name" value="N-ACETYLTRANSFERASE DOMAIN-CONTAINING PROTEIN"/>
    <property type="match status" value="1"/>
</dbReference>
<dbReference type="InterPro" id="IPR052523">
    <property type="entry name" value="Trichothecene_AcTrans"/>
</dbReference>
<dbReference type="InterPro" id="IPR000182">
    <property type="entry name" value="GNAT_dom"/>
</dbReference>
<dbReference type="EMBL" id="ML213512">
    <property type="protein sequence ID" value="TFK51043.1"/>
    <property type="molecule type" value="Genomic_DNA"/>
</dbReference>
<dbReference type="Pfam" id="PF00583">
    <property type="entry name" value="Acetyltransf_1"/>
    <property type="match status" value="1"/>
</dbReference>
<dbReference type="PROSITE" id="PS51186">
    <property type="entry name" value="GNAT"/>
    <property type="match status" value="1"/>
</dbReference>
<dbReference type="GO" id="GO:0016747">
    <property type="term" value="F:acyltransferase activity, transferring groups other than amino-acyl groups"/>
    <property type="evidence" value="ECO:0007669"/>
    <property type="project" value="InterPro"/>
</dbReference>
<accession>A0A5C3N1H7</accession>
<dbReference type="InterPro" id="IPR016181">
    <property type="entry name" value="Acyl_CoA_acyltransferase"/>
</dbReference>
<sequence>MLGGRWDLHKELVRAMTRGVLLGGNVYVVRDRGSRRIVSVGFWLEPGQSIFGSEEQRALGFNTFFRKLSPDAQYWWNNTYPDTMRELRETVWTGDEMKRRWWCSHLATHPEQQGRGFATAIVDYAYDDSVAMGQFLGLATQQELNVRKYEAMGFRERGRTLMPAPTGDFPVIVLSKT</sequence>
<organism evidence="2 3">
    <name type="scientific">Heliocybe sulcata</name>
    <dbReference type="NCBI Taxonomy" id="5364"/>
    <lineage>
        <taxon>Eukaryota</taxon>
        <taxon>Fungi</taxon>
        <taxon>Dikarya</taxon>
        <taxon>Basidiomycota</taxon>
        <taxon>Agaricomycotina</taxon>
        <taxon>Agaricomycetes</taxon>
        <taxon>Gloeophyllales</taxon>
        <taxon>Gloeophyllaceae</taxon>
        <taxon>Heliocybe</taxon>
    </lineage>
</organism>
<dbReference type="CDD" id="cd04301">
    <property type="entry name" value="NAT_SF"/>
    <property type="match status" value="1"/>
</dbReference>
<dbReference type="PANTHER" id="PTHR42791">
    <property type="entry name" value="GNAT FAMILY ACETYLTRANSFERASE"/>
    <property type="match status" value="1"/>
</dbReference>
<dbReference type="Gene3D" id="3.40.630.30">
    <property type="match status" value="1"/>
</dbReference>